<evidence type="ECO:0000313" key="2">
    <source>
        <dbReference type="EMBL" id="SBT38109.1"/>
    </source>
</evidence>
<evidence type="ECO:0000313" key="3">
    <source>
        <dbReference type="Proteomes" id="UP000078550"/>
    </source>
</evidence>
<dbReference type="EMBL" id="FLRD01000105">
    <property type="protein sequence ID" value="SBT37415.1"/>
    <property type="molecule type" value="Genomic_DNA"/>
</dbReference>
<name>A0A1A8Z2R0_PLAOA</name>
<accession>A0A1A8Z2R0</accession>
<evidence type="ECO:0000313" key="4">
    <source>
        <dbReference type="Proteomes" id="UP000078555"/>
    </source>
</evidence>
<dbReference type="Proteomes" id="UP000078555">
    <property type="component" value="Unassembled WGS sequence"/>
</dbReference>
<evidence type="ECO:0000313" key="1">
    <source>
        <dbReference type="EMBL" id="SBT37415.1"/>
    </source>
</evidence>
<dbReference type="AlphaFoldDB" id="A0A1A8Z2R0"/>
<organism evidence="2 3">
    <name type="scientific">Plasmodium ovale wallikeri</name>
    <dbReference type="NCBI Taxonomy" id="864142"/>
    <lineage>
        <taxon>Eukaryota</taxon>
        <taxon>Sar</taxon>
        <taxon>Alveolata</taxon>
        <taxon>Apicomplexa</taxon>
        <taxon>Aconoidasida</taxon>
        <taxon>Haemosporida</taxon>
        <taxon>Plasmodiidae</taxon>
        <taxon>Plasmodium</taxon>
        <taxon>Plasmodium (Plasmodium)</taxon>
    </lineage>
</organism>
<dbReference type="EMBL" id="FLRE01000134">
    <property type="protein sequence ID" value="SBT38109.1"/>
    <property type="molecule type" value="Genomic_DNA"/>
</dbReference>
<sequence>MNCCNGFQYGALHRGKNGTQYESMCASHVLYVNLWSLFWVITKWIDKKRWFTAVPTVVYRTYDDVICSIHTHVCYF</sequence>
<keyword evidence="4" id="KW-1185">Reference proteome</keyword>
<gene>
    <name evidence="1" type="ORF">POVWA1_035790</name>
    <name evidence="2" type="ORF">POVWA2_035050</name>
</gene>
<reference evidence="2" key="2">
    <citation type="submission" date="2016-05" db="EMBL/GenBank/DDBJ databases">
        <authorList>
            <person name="Lavstsen T."/>
            <person name="Jespersen J.S."/>
        </authorList>
    </citation>
    <scope>NUCLEOTIDE SEQUENCE [LARGE SCALE GENOMIC DNA]</scope>
</reference>
<reference evidence="3 4" key="1">
    <citation type="submission" date="2016-05" db="EMBL/GenBank/DDBJ databases">
        <authorList>
            <person name="Naeem Raeece"/>
        </authorList>
    </citation>
    <scope>NUCLEOTIDE SEQUENCE [LARGE SCALE GENOMIC DNA]</scope>
</reference>
<dbReference type="Proteomes" id="UP000078550">
    <property type="component" value="Unassembled WGS sequence"/>
</dbReference>
<proteinExistence type="predicted"/>
<protein>
    <submittedName>
        <fullName evidence="2">Uncharacterized protein</fullName>
    </submittedName>
</protein>